<name>A0ABR0TAA4_AURPU</name>
<proteinExistence type="predicted"/>
<feature type="compositionally biased region" description="Basic and acidic residues" evidence="1">
    <location>
        <begin position="200"/>
        <end position="216"/>
    </location>
</feature>
<feature type="region of interest" description="Disordered" evidence="1">
    <location>
        <begin position="171"/>
        <end position="234"/>
    </location>
</feature>
<comment type="caution">
    <text evidence="2">The sequence shown here is derived from an EMBL/GenBank/DDBJ whole genome shotgun (WGS) entry which is preliminary data.</text>
</comment>
<protein>
    <submittedName>
        <fullName evidence="2">Uncharacterized protein</fullName>
    </submittedName>
</protein>
<gene>
    <name evidence="2" type="ORF">QM012_002988</name>
</gene>
<reference evidence="2 3" key="1">
    <citation type="submission" date="2023-11" db="EMBL/GenBank/DDBJ databases">
        <title>Draft genome sequence and annotation of the polyextremotolerant black yeast-like fungus Aureobasidium pullulans NRRL 62042.</title>
        <authorList>
            <person name="Dielentheis-Frenken M.R.E."/>
            <person name="Wibberg D."/>
            <person name="Blank L.M."/>
            <person name="Tiso T."/>
        </authorList>
    </citation>
    <scope>NUCLEOTIDE SEQUENCE [LARGE SCALE GENOMIC DNA]</scope>
    <source>
        <strain evidence="2 3">NRRL 62042</strain>
    </source>
</reference>
<feature type="region of interest" description="Disordered" evidence="1">
    <location>
        <begin position="69"/>
        <end position="122"/>
    </location>
</feature>
<evidence type="ECO:0000313" key="2">
    <source>
        <dbReference type="EMBL" id="KAK6000905.1"/>
    </source>
</evidence>
<dbReference type="Proteomes" id="UP001341245">
    <property type="component" value="Unassembled WGS sequence"/>
</dbReference>
<evidence type="ECO:0000256" key="1">
    <source>
        <dbReference type="SAM" id="MobiDB-lite"/>
    </source>
</evidence>
<evidence type="ECO:0000313" key="3">
    <source>
        <dbReference type="Proteomes" id="UP001341245"/>
    </source>
</evidence>
<keyword evidence="3" id="KW-1185">Reference proteome</keyword>
<organism evidence="2 3">
    <name type="scientific">Aureobasidium pullulans</name>
    <name type="common">Black yeast</name>
    <name type="synonym">Pullularia pullulans</name>
    <dbReference type="NCBI Taxonomy" id="5580"/>
    <lineage>
        <taxon>Eukaryota</taxon>
        <taxon>Fungi</taxon>
        <taxon>Dikarya</taxon>
        <taxon>Ascomycota</taxon>
        <taxon>Pezizomycotina</taxon>
        <taxon>Dothideomycetes</taxon>
        <taxon>Dothideomycetidae</taxon>
        <taxon>Dothideales</taxon>
        <taxon>Saccotheciaceae</taxon>
        <taxon>Aureobasidium</taxon>
    </lineage>
</organism>
<sequence length="815" mass="91485">MSQDSQKTMLCAGMTGNDTSATSEAFGLLFSEVLKDIGEEMSDPILPVGVAVTFPNGSYITSIAKLTMSTRQTRSKSRGRAIRQPERPPSRVRNDAYFSDPDYGQPAPEPKTASTPSPSWGMFSDKRIAIQSYEMPDGIPSVSLMRSDGRRYYMSSACGPASYSATGKFQDRVTRPNASRAKAMAHPDLDASRRSASRPKRVEVSTRLDGDEERLRASSTWRKKRPDTPTSARATTFDISPKNSFSHSLETFVPRSGFVWLVLIFLGILLGLSSPPETSPVQFAYKEVCSRFGNPTNWNCNGNFNFTIDSVVSHCHNAADTIYDKFHMADAKTTVEDLVHSCQNTIDYGKDRLENMFEGTEKATAVFKRSLCALPGAEQWDDCVKTSASKLSEPSVMIASAFSSPFTVSRPSNKPSDPSEKIANPPSNAIGRAEHVANNVVASLASQAKSHASSALSSVSSAYLPFFSGSRGSDHTPKFMETGSTSPRSSLSAGIEEVSKINDLELKYNLAVAKARIKMLQQNDSSIIAHTTYTKRYLNSLLSTAWELQKEIDHFSICMIRTSENAIYELSKTISYESWTETWLGFSWSSWTVTPADKAFQALSNPPRECQTFLVRMHQKVLGALQTREALLKEIDRVIDLSYHHDFAKKSPWHIPVPLLWARTLEPFPNLLALPAIRWNPWYWFRDEAYWYRVRTQAEYEKGLRLHRLRLTLRQLREATESFDEIKNLLERGIVNLLNAHKDLETHRQEVVTDPVFGVPFLKGKIQAVKEDLAVAIKFRDERKHVKNCINAIAWERYNTGNDQHAVFDVKQMRV</sequence>
<dbReference type="EMBL" id="JASGXD010000015">
    <property type="protein sequence ID" value="KAK6000905.1"/>
    <property type="molecule type" value="Genomic_DNA"/>
</dbReference>
<accession>A0ABR0TAA4</accession>
<feature type="compositionally biased region" description="Basic and acidic residues" evidence="1">
    <location>
        <begin position="83"/>
        <end position="94"/>
    </location>
</feature>